<accession>A0A9X9M7H7</accession>
<name>A0A9X9M7H7_GULGU</name>
<protein>
    <submittedName>
        <fullName evidence="1">Uncharacterized protein</fullName>
    </submittedName>
</protein>
<gene>
    <name evidence="1" type="ORF">BN2614_LOCUS1</name>
</gene>
<comment type="caution">
    <text evidence="1">The sequence shown here is derived from an EMBL/GenBank/DDBJ whole genome shotgun (WGS) entry which is preliminary data.</text>
</comment>
<sequence length="49" mass="5856">MIPSSTEQVRSRVNFRTCSGFFAPLCHKFFHGHHWRQKGQSSQFYNLLR</sequence>
<dbReference type="EMBL" id="CYRY02043952">
    <property type="protein sequence ID" value="VCX38641.1"/>
    <property type="molecule type" value="Genomic_DNA"/>
</dbReference>
<proteinExistence type="predicted"/>
<evidence type="ECO:0000313" key="1">
    <source>
        <dbReference type="EMBL" id="VCX38641.1"/>
    </source>
</evidence>
<dbReference type="AlphaFoldDB" id="A0A9X9M7H7"/>
<evidence type="ECO:0000313" key="2">
    <source>
        <dbReference type="Proteomes" id="UP000269945"/>
    </source>
</evidence>
<dbReference type="Proteomes" id="UP000269945">
    <property type="component" value="Unassembled WGS sequence"/>
</dbReference>
<organism evidence="1 2">
    <name type="scientific">Gulo gulo</name>
    <name type="common">Wolverine</name>
    <name type="synonym">Gluton</name>
    <dbReference type="NCBI Taxonomy" id="48420"/>
    <lineage>
        <taxon>Eukaryota</taxon>
        <taxon>Metazoa</taxon>
        <taxon>Chordata</taxon>
        <taxon>Craniata</taxon>
        <taxon>Vertebrata</taxon>
        <taxon>Euteleostomi</taxon>
        <taxon>Mammalia</taxon>
        <taxon>Eutheria</taxon>
        <taxon>Laurasiatheria</taxon>
        <taxon>Carnivora</taxon>
        <taxon>Caniformia</taxon>
        <taxon>Musteloidea</taxon>
        <taxon>Mustelidae</taxon>
        <taxon>Guloninae</taxon>
        <taxon>Gulo</taxon>
    </lineage>
</organism>
<keyword evidence="2" id="KW-1185">Reference proteome</keyword>
<reference evidence="1 2" key="1">
    <citation type="submission" date="2018-10" db="EMBL/GenBank/DDBJ databases">
        <authorList>
            <person name="Ekblom R."/>
            <person name="Jareborg N."/>
        </authorList>
    </citation>
    <scope>NUCLEOTIDE SEQUENCE [LARGE SCALE GENOMIC DNA]</scope>
    <source>
        <tissue evidence="1">Muscle</tissue>
    </source>
</reference>